<feature type="repeat" description="WD" evidence="1">
    <location>
        <begin position="292"/>
        <end position="333"/>
    </location>
</feature>
<feature type="compositionally biased region" description="Basic and acidic residues" evidence="3">
    <location>
        <begin position="1464"/>
        <end position="1486"/>
    </location>
</feature>
<feature type="compositionally biased region" description="Acidic residues" evidence="3">
    <location>
        <begin position="2302"/>
        <end position="2359"/>
    </location>
</feature>
<dbReference type="InterPro" id="IPR001680">
    <property type="entry name" value="WD40_rpt"/>
</dbReference>
<protein>
    <recommendedName>
        <fullName evidence="6">WD repeat-containing protein 87</fullName>
    </recommendedName>
</protein>
<dbReference type="PANTHER" id="PTHR42968">
    <property type="entry name" value="WD REPEAT-CONTAINING"/>
    <property type="match status" value="1"/>
</dbReference>
<feature type="region of interest" description="Disordered" evidence="3">
    <location>
        <begin position="1788"/>
        <end position="1866"/>
    </location>
</feature>
<proteinExistence type="predicted"/>
<feature type="coiled-coil region" evidence="2">
    <location>
        <begin position="2167"/>
        <end position="2194"/>
    </location>
</feature>
<feature type="compositionally biased region" description="Acidic residues" evidence="3">
    <location>
        <begin position="1570"/>
        <end position="1657"/>
    </location>
</feature>
<feature type="region of interest" description="Disordered" evidence="3">
    <location>
        <begin position="2257"/>
        <end position="2380"/>
    </location>
</feature>
<feature type="compositionally biased region" description="Basic and acidic residues" evidence="3">
    <location>
        <begin position="1493"/>
        <end position="1506"/>
    </location>
</feature>
<feature type="compositionally biased region" description="Acidic residues" evidence="3">
    <location>
        <begin position="2286"/>
        <end position="2295"/>
    </location>
</feature>
<feature type="region of interest" description="Disordered" evidence="3">
    <location>
        <begin position="1705"/>
        <end position="1725"/>
    </location>
</feature>
<feature type="region of interest" description="Disordered" evidence="3">
    <location>
        <begin position="1280"/>
        <end position="1323"/>
    </location>
</feature>
<feature type="region of interest" description="Disordered" evidence="3">
    <location>
        <begin position="1462"/>
        <end position="1510"/>
    </location>
</feature>
<feature type="region of interest" description="Disordered" evidence="3">
    <location>
        <begin position="1564"/>
        <end position="1657"/>
    </location>
</feature>
<evidence type="ECO:0000256" key="1">
    <source>
        <dbReference type="PROSITE-ProRule" id="PRU00221"/>
    </source>
</evidence>
<dbReference type="PANTHER" id="PTHR42968:SF28">
    <property type="entry name" value="WD REPEAT DOMAIN 87"/>
    <property type="match status" value="1"/>
</dbReference>
<dbReference type="SUPFAM" id="SSF50978">
    <property type="entry name" value="WD40 repeat-like"/>
    <property type="match status" value="2"/>
</dbReference>
<feature type="compositionally biased region" description="Basic and acidic residues" evidence="3">
    <location>
        <begin position="2257"/>
        <end position="2285"/>
    </location>
</feature>
<dbReference type="Proteomes" id="UP001266305">
    <property type="component" value="Unassembled WGS sequence"/>
</dbReference>
<keyword evidence="1" id="KW-0853">WD repeat</keyword>
<name>A0ABQ9TU55_SAGOE</name>
<dbReference type="InterPro" id="IPR036322">
    <property type="entry name" value="WD40_repeat_dom_sf"/>
</dbReference>
<feature type="region of interest" description="Disordered" evidence="3">
    <location>
        <begin position="1150"/>
        <end position="1182"/>
    </location>
</feature>
<feature type="compositionally biased region" description="Basic and acidic residues" evidence="3">
    <location>
        <begin position="2018"/>
        <end position="2047"/>
    </location>
</feature>
<dbReference type="InterPro" id="IPR016024">
    <property type="entry name" value="ARM-type_fold"/>
</dbReference>
<keyword evidence="2" id="KW-0175">Coiled coil</keyword>
<comment type="caution">
    <text evidence="4">The sequence shown here is derived from an EMBL/GenBank/DDBJ whole genome shotgun (WGS) entry which is preliminary data.</text>
</comment>
<dbReference type="SUPFAM" id="SSF48371">
    <property type="entry name" value="ARM repeat"/>
    <property type="match status" value="1"/>
</dbReference>
<dbReference type="SMART" id="SM00320">
    <property type="entry name" value="WD40"/>
    <property type="match status" value="4"/>
</dbReference>
<dbReference type="InterPro" id="IPR015943">
    <property type="entry name" value="WD40/YVTN_repeat-like_dom_sf"/>
</dbReference>
<keyword evidence="5" id="KW-1185">Reference proteome</keyword>
<sequence length="3045" mass="353041">MSIKSWDVTRKSSSPRLIPEWKNLNFLIKKILKDIKIGEEPKNDVVVLSDWPETLYQESHHPQNKPFICYYYSIKVNCFISLNWMEPYGKMQAVLWIQKTGTEMKGMIEKMRLRMMDQLPPIQAMVHTGSYHMLVAYCGDICLRLFGDHRRGFRFLGTVPCHFSVSCLFYDPETELLLSGTLGAVVTWFILPNGRDIKMAQIVPMANHELVQGFSMNGPQGSLFALCEDTVKVFIHRGQGQLEEVKKFTPVASGSSITCSFACVSQGNFYAGNRAGEIHAWGLDQGNFLHSFQAHSSSVICIHSRPEIHTLLTAGSEGVVREWNLTYGNLLRQLNIDNGLQKLQFIDNTTFFCQTTYGFSLHHLPYFYSLFHVCGSAPQQVQRVYCGHNWTRILCATEDGLLRFLSPVTGDLLVITWPLLVMDKAVAWSYDSEREELFVAIGSSEVLVFDATCSPCTAKYLVCTSADPKDTVRCLAYGRSHLHKGLGGLMFCGHDSGIVRILSHYSCARIEKTVHSGAVLALSTLEGPQENALLCSYGVDNIIHLTEAVLQVNRVVLQPVSKILCGCPLKHVILLPGSVGAITESYCWHLWHYEGFLTSSESKQSFVLRETKRLHECDITSFDVCLSLKLFVTGGIDGSVRIWDFHGRLVTEFDSALHFGPLCFANNRGDLLLTFNQSIYIVSCLKLLPPAQLTNLCILKNADEIQEVPKPFFPSFFFMFETVFVPRFVYLGKGRQELRGLEALVNKRFIAFDNTVPHVIEEERCKPLVIQKKSIFPPLENEDIDLSTLDSKHNHPRHGVPAQLRLAGWDGLNAYQMLRCFFGQGRQWPFAPDGYIPNSVIRARLWPEGTPVFLSCDPYSSYQVKDWKLSSMTLVEENISRSKLKDKSKERKGSFLDILESMAKQNWMTRKESGRLMDDLVEGILNLTIYCSVEEYKRYFRILQYIFATCQISPALVSKTAYCLLQDTTHSNPQIRELAWEALDRLGLMNHYFAIPLAMGLMDSDENVRAKALYIMVRVTGIQTKTRLVRLLKKEGTLQKMQQEIIGEVSLGQLLNIQAEDIQSLLTAVEQQLNENLNLLQREKPFTFSFDMPWSEELKVFSEEMLVPLSEPVKITKEKKRKQRFKARSRKLSMYGVMYVKRDLRVTRKQKKTKLEKSSSVLTPSEDAGEETKARKSEQFETQDVVLEPELPLSTLSEVQSQDDAETEEEVILQAIEAMEATDAMEAIDQGSMKDDGFVVSKLEKKERIKRLWKKAMRKGLGIADVERKEKPDLKDISEVTTEEPKEEVIKIDEQKEGKRKKHERKKRGLAGTPGRVGRPDTRSWRDDICSLVTSRIASSQPGMLRDLGKELVDLAEVILADRQPSWNLFQEICPLLKDSSSVSLELDDRVVEETPTITKKVIKGDDKDKRTAILTEQEDKKGLKEDEEFSQEEKKAVFPADRLVSEKRKFKRKVRKWAQQEGKIAKEERKLTKPEEKMQRKEKPTKDKKKLTHPEEKMAQEEEIRASSQKELVMEDQRLVLEEKRLTRKRGKLLGKGKEVIRKKRKPTLKKERLEWEKMQAHKEVMSVQEEELAEEDEELAREEEELVEEEEEMAREEEELVEEEEEMAREEEELAGEEEELAGEEEKLAEEEEELAGGEEELAWEEEELAWEEEELAEEKEALILDTEKQVRERKKHIWRKEKRVEEEAWELGKMVQDHLSVSEEGLSRKKREQTLERESLAEQESKLIQKKKWFGKEALYGKHEEQDQTERRAQREEKEAKESKQLAWERKKLYLEDDEKFGELDELSQEEEKLAQKMEQEAEKRKRAREKMKQVSEEKTIREEIEKGSPKEEKQPIGKEKKAKKKKKQIGKDEKAIEEEEQWTKEKLALQKEKLAQEERKKDKKWSQKDEKEVEPKKRQVRKKEKLALEEGEQAGQMEEQFQEKEEEAKGKKKRALAKRLAPEDSEVAKKESHIAEKEKATSRERIGITKKKKKITQEEKEMIKEEDELAQEDRQLAYDIKTKERDVAKKKKKTKEERKQAMRKLDMEKGVGSEEKEARSREENIRMKENQLFGILAGIIRELITVPSEEREITEEEISIIEKSEIDGHRWEFFKKQEEIIEEGKEQAQRDRKLEDRLATKERTLTDKEGSEEDRKFLEEVQEKIIFNKIQVQTMLKEFQKINLLEKRQIQELLKRIEEHELEKTQMKWLLDNLRGVLFEDLYKSLTEKETEEGLIMKGKEEDILPKKEKRIHLIKKKEVSTSEEELEDNLAKKLKEKGLTQTRKMEKSLKERLSKKKEGPREEEESLSEEEWGRWSEEEEEMSLSEEEEESVGEEEESISEEEKEEESLSEEEESQSEEEEEEKMEEKEKEEEDERQKDVESLRKENEKESRLMEGMFSEEERVLKTKLSKEEVRLSKLVIEGEDLAEKRESTAKGEGHFKKEGFLDVRRDSRLMDKAMWPTVLKSPSKIPFQITLEGKKRMPLKVSEDHWDLEDRQGSQLLGVHSMTSSLGRQENELLEKARGMFLQAMETGLETQVSEGRRRPEFQLSDTFMEPQKPKHRPKSERWKWFLGYQDSLMGETEGQAPAPAPAPAFSPEMAGRKYRRPAFSEASFSDEDWINNALKRLEAGKQLSRESFHQLSQILRDFNSKRYLKLMRLSNLKAIAKHIRQNLELSHADTLQPCKDVLSPVHLKEIPPIRRKETDNWLEPFSIPEPVLPSAIKRTQTPQALSWHLLAESYRKKQAQQLSTALKEIKHLYPVRRDVPTAVCPSVDKKSLALKLEKDFPALRRRGEISKFPMTKKEALPMPAPAIPSITKRIQDPKAINWHLLGEPYRTARVQRLSDALKEMERQHVSATRDIFTGAHASVDKQTLALMFQKDLRAFKGKGRPPKLPKLEKAKPISKKKEERPLWETFVALYHVLRMLRQRYGKDSTAWMEQFNQLMELYQLKSPRIQRLLLELVQGEQLQPQETIYPNALETKELVEGERLFYHLFCGHSHGPAGPLKFQNVVPLPGQNRVHAIQSEGIAQYGFLELAWKSLPQVDPHRIGRLPSIPTPTL</sequence>
<reference evidence="4 5" key="1">
    <citation type="submission" date="2023-05" db="EMBL/GenBank/DDBJ databases">
        <title>B98-5 Cell Line De Novo Hybrid Assembly: An Optical Mapping Approach.</title>
        <authorList>
            <person name="Kananen K."/>
            <person name="Auerbach J.A."/>
            <person name="Kautto E."/>
            <person name="Blachly J.S."/>
        </authorList>
    </citation>
    <scope>NUCLEOTIDE SEQUENCE [LARGE SCALE GENOMIC DNA]</scope>
    <source>
        <strain evidence="4">B95-8</strain>
        <tissue evidence="4">Cell line</tissue>
    </source>
</reference>
<gene>
    <name evidence="4" type="ORF">P7K49_034225</name>
</gene>
<feature type="compositionally biased region" description="Basic and acidic residues" evidence="3">
    <location>
        <begin position="1944"/>
        <end position="1969"/>
    </location>
</feature>
<feature type="compositionally biased region" description="Basic and acidic residues" evidence="3">
    <location>
        <begin position="1814"/>
        <end position="1843"/>
    </location>
</feature>
<feature type="compositionally biased region" description="Basic and acidic residues" evidence="3">
    <location>
        <begin position="2360"/>
        <end position="2378"/>
    </location>
</feature>
<dbReference type="PROSITE" id="PS50082">
    <property type="entry name" value="WD_REPEATS_2"/>
    <property type="match status" value="2"/>
</dbReference>
<accession>A0ABQ9TU55</accession>
<dbReference type="Gene3D" id="2.130.10.10">
    <property type="entry name" value="YVTN repeat-like/Quinoprotein amine dehydrogenase"/>
    <property type="match status" value="2"/>
</dbReference>
<evidence type="ECO:0000313" key="4">
    <source>
        <dbReference type="EMBL" id="KAK2088318.1"/>
    </source>
</evidence>
<feature type="compositionally biased region" description="Basic and acidic residues" evidence="3">
    <location>
        <begin position="1878"/>
        <end position="1901"/>
    </location>
</feature>
<feature type="region of interest" description="Disordered" evidence="3">
    <location>
        <begin position="1742"/>
        <end position="1767"/>
    </location>
</feature>
<feature type="region of interest" description="Disordered" evidence="3">
    <location>
        <begin position="2011"/>
        <end position="2047"/>
    </location>
</feature>
<evidence type="ECO:0008006" key="6">
    <source>
        <dbReference type="Google" id="ProtNLM"/>
    </source>
</evidence>
<feature type="compositionally biased region" description="Basic and acidic residues" evidence="3">
    <location>
        <begin position="1280"/>
        <end position="1297"/>
    </location>
</feature>
<organism evidence="4 5">
    <name type="scientific">Saguinus oedipus</name>
    <name type="common">Cotton-top tamarin</name>
    <name type="synonym">Oedipomidas oedipus</name>
    <dbReference type="NCBI Taxonomy" id="9490"/>
    <lineage>
        <taxon>Eukaryota</taxon>
        <taxon>Metazoa</taxon>
        <taxon>Chordata</taxon>
        <taxon>Craniata</taxon>
        <taxon>Vertebrata</taxon>
        <taxon>Euteleostomi</taxon>
        <taxon>Mammalia</taxon>
        <taxon>Eutheria</taxon>
        <taxon>Euarchontoglires</taxon>
        <taxon>Primates</taxon>
        <taxon>Haplorrhini</taxon>
        <taxon>Platyrrhini</taxon>
        <taxon>Cebidae</taxon>
        <taxon>Callitrichinae</taxon>
        <taxon>Saguinus</taxon>
    </lineage>
</organism>
<feature type="region of interest" description="Disordered" evidence="3">
    <location>
        <begin position="1878"/>
        <end position="1969"/>
    </location>
</feature>
<feature type="compositionally biased region" description="Basic residues" evidence="3">
    <location>
        <begin position="1298"/>
        <end position="1309"/>
    </location>
</feature>
<feature type="compositionally biased region" description="Basic and acidic residues" evidence="3">
    <location>
        <begin position="1170"/>
        <end position="1179"/>
    </location>
</feature>
<dbReference type="EMBL" id="JASSZA010000019">
    <property type="protein sequence ID" value="KAK2088318.1"/>
    <property type="molecule type" value="Genomic_DNA"/>
</dbReference>
<evidence type="ECO:0000256" key="3">
    <source>
        <dbReference type="SAM" id="MobiDB-lite"/>
    </source>
</evidence>
<feature type="compositionally biased region" description="Basic and acidic residues" evidence="3">
    <location>
        <begin position="1715"/>
        <end position="1725"/>
    </location>
</feature>
<evidence type="ECO:0000313" key="5">
    <source>
        <dbReference type="Proteomes" id="UP001266305"/>
    </source>
</evidence>
<dbReference type="Pfam" id="PF00400">
    <property type="entry name" value="WD40"/>
    <property type="match status" value="1"/>
</dbReference>
<feature type="repeat" description="WD" evidence="1">
    <location>
        <begin position="612"/>
        <end position="644"/>
    </location>
</feature>
<evidence type="ECO:0000256" key="2">
    <source>
        <dbReference type="SAM" id="Coils"/>
    </source>
</evidence>
<feature type="compositionally biased region" description="Basic and acidic residues" evidence="3">
    <location>
        <begin position="1793"/>
        <end position="1807"/>
    </location>
</feature>